<dbReference type="OrthoDB" id="237998at2157"/>
<dbReference type="Proteomes" id="UP000011566">
    <property type="component" value="Unassembled WGS sequence"/>
</dbReference>
<feature type="compositionally biased region" description="Low complexity" evidence="1">
    <location>
        <begin position="43"/>
        <end position="157"/>
    </location>
</feature>
<dbReference type="Pfam" id="PF24381">
    <property type="entry name" value="DUF7537"/>
    <property type="match status" value="1"/>
</dbReference>
<reference evidence="2 3" key="1">
    <citation type="journal article" date="2014" name="PLoS Genet.">
        <title>Phylogenetically driven sequencing of extremely halophilic archaea reveals strategies for static and dynamic osmo-response.</title>
        <authorList>
            <person name="Becker E.A."/>
            <person name="Seitzer P.M."/>
            <person name="Tritt A."/>
            <person name="Larsen D."/>
            <person name="Krusor M."/>
            <person name="Yao A.I."/>
            <person name="Wu D."/>
            <person name="Madern D."/>
            <person name="Eisen J.A."/>
            <person name="Darling A.E."/>
            <person name="Facciotti M.T."/>
        </authorList>
    </citation>
    <scope>NUCLEOTIDE SEQUENCE [LARGE SCALE GENOMIC DNA]</scope>
    <source>
        <strain evidence="2 3">100A6</strain>
    </source>
</reference>
<dbReference type="InterPro" id="IPR055959">
    <property type="entry name" value="DUF7537"/>
</dbReference>
<evidence type="ECO:0000313" key="3">
    <source>
        <dbReference type="Proteomes" id="UP000011566"/>
    </source>
</evidence>
<proteinExistence type="predicted"/>
<protein>
    <submittedName>
        <fullName evidence="2">Uncharacterized protein</fullName>
    </submittedName>
</protein>
<name>M0M823_9EURY</name>
<dbReference type="PATRIC" id="fig|1132509.6.peg.1032"/>
<evidence type="ECO:0000256" key="1">
    <source>
        <dbReference type="SAM" id="MobiDB-lite"/>
    </source>
</evidence>
<sequence length="374" mass="38146">MVRRTALILVVIALVALAGCSGLSNSGDSTAVPTENGSEPGPTATAVKATATGTSMSTAAPTTAVSTATVTSSETTDGTATATGTRTSATTATATETPAGTTPATETPTPTETPTATTTPTNTSTGTETTTATGTPTSTETATETPTENTTSTTEAAVGPEPPLDARSIADAHESALQSAGSFTVNASSTLRDPTADGPETETSGARVDLDADTAYQVSSPTEEATRYTYAEGATAYKRNVLSGDSQYETEELGKPLAGSLTGSNRVYETVRAVDYERSDTVTRDGTRLAVYVANGTDSVDTSGALYRGEDVTAFGSTLVMNPETGVVRSLETTRTTDYLSSGEPVTIETTRRFSGVGSTDVGQPGWVDELKND</sequence>
<dbReference type="RefSeq" id="WP_007691313.1">
    <property type="nucleotide sequence ID" value="NZ_AJRK01000365.1"/>
</dbReference>
<organism evidence="2 3">
    <name type="scientific">Halococcus hamelinensis 100A6</name>
    <dbReference type="NCBI Taxonomy" id="1132509"/>
    <lineage>
        <taxon>Archaea</taxon>
        <taxon>Methanobacteriati</taxon>
        <taxon>Methanobacteriota</taxon>
        <taxon>Stenosarchaea group</taxon>
        <taxon>Halobacteria</taxon>
        <taxon>Halobacteriales</taxon>
        <taxon>Halococcaceae</taxon>
        <taxon>Halococcus</taxon>
    </lineage>
</organism>
<dbReference type="AlphaFoldDB" id="M0M823"/>
<dbReference type="EMBL" id="AOMB01000011">
    <property type="protein sequence ID" value="EMA40520.1"/>
    <property type="molecule type" value="Genomic_DNA"/>
</dbReference>
<dbReference type="PROSITE" id="PS51257">
    <property type="entry name" value="PROKAR_LIPOPROTEIN"/>
    <property type="match status" value="1"/>
</dbReference>
<gene>
    <name evidence="2" type="ORF">C447_04452</name>
</gene>
<feature type="region of interest" description="Disordered" evidence="1">
    <location>
        <begin position="22"/>
        <end position="209"/>
    </location>
</feature>
<feature type="compositionally biased region" description="Polar residues" evidence="1">
    <location>
        <begin position="176"/>
        <end position="192"/>
    </location>
</feature>
<feature type="compositionally biased region" description="Polar residues" evidence="1">
    <location>
        <begin position="22"/>
        <end position="37"/>
    </location>
</feature>
<comment type="caution">
    <text evidence="2">The sequence shown here is derived from an EMBL/GenBank/DDBJ whole genome shotgun (WGS) entry which is preliminary data.</text>
</comment>
<accession>M0M823</accession>
<evidence type="ECO:0000313" key="2">
    <source>
        <dbReference type="EMBL" id="EMA40520.1"/>
    </source>
</evidence>
<keyword evidence="3" id="KW-1185">Reference proteome</keyword>